<keyword evidence="2" id="KW-0963">Cytoplasm</keyword>
<evidence type="ECO:0000313" key="8">
    <source>
        <dbReference type="Proteomes" id="UP000216998"/>
    </source>
</evidence>
<dbReference type="GO" id="GO:0005507">
    <property type="term" value="F:copper ion binding"/>
    <property type="evidence" value="ECO:0007669"/>
    <property type="project" value="InterPro"/>
</dbReference>
<dbReference type="SUPFAM" id="SSF46955">
    <property type="entry name" value="Putative DNA-binding domain"/>
    <property type="match status" value="1"/>
</dbReference>
<dbReference type="GO" id="GO:0045893">
    <property type="term" value="P:positive regulation of DNA-templated transcription"/>
    <property type="evidence" value="ECO:0007669"/>
    <property type="project" value="InterPro"/>
</dbReference>
<feature type="domain" description="HTH merR-type" evidence="6">
    <location>
        <begin position="1"/>
        <end position="69"/>
    </location>
</feature>
<dbReference type="Proteomes" id="UP000216998">
    <property type="component" value="Unassembled WGS sequence"/>
</dbReference>
<dbReference type="AlphaFoldDB" id="A0A255YRF9"/>
<name>A0A255YRF9_9PROT</name>
<keyword evidence="5" id="KW-0804">Transcription</keyword>
<keyword evidence="4" id="KW-0238">DNA-binding</keyword>
<dbReference type="InterPro" id="IPR009061">
    <property type="entry name" value="DNA-bd_dom_put_sf"/>
</dbReference>
<dbReference type="InterPro" id="IPR000551">
    <property type="entry name" value="MerR-type_HTH_dom"/>
</dbReference>
<dbReference type="GO" id="GO:0005737">
    <property type="term" value="C:cytoplasm"/>
    <property type="evidence" value="ECO:0007669"/>
    <property type="project" value="UniProtKB-SubCell"/>
</dbReference>
<proteinExistence type="predicted"/>
<evidence type="ECO:0000256" key="4">
    <source>
        <dbReference type="ARBA" id="ARBA00023125"/>
    </source>
</evidence>
<organism evidence="7 8">
    <name type="scientific">Niveispirillum lacus</name>
    <dbReference type="NCBI Taxonomy" id="1981099"/>
    <lineage>
        <taxon>Bacteria</taxon>
        <taxon>Pseudomonadati</taxon>
        <taxon>Pseudomonadota</taxon>
        <taxon>Alphaproteobacteria</taxon>
        <taxon>Rhodospirillales</taxon>
        <taxon>Azospirillaceae</taxon>
        <taxon>Niveispirillum</taxon>
    </lineage>
</organism>
<dbReference type="GO" id="GO:0003700">
    <property type="term" value="F:DNA-binding transcription factor activity"/>
    <property type="evidence" value="ECO:0007669"/>
    <property type="project" value="InterPro"/>
</dbReference>
<dbReference type="InterPro" id="IPR011789">
    <property type="entry name" value="CueR"/>
</dbReference>
<keyword evidence="3" id="KW-0805">Transcription regulation</keyword>
<gene>
    <name evidence="7" type="primary">cueR</name>
    <name evidence="7" type="ORF">CHU95_19650</name>
</gene>
<dbReference type="InterPro" id="IPR047057">
    <property type="entry name" value="MerR_fam"/>
</dbReference>
<dbReference type="SMART" id="SM00422">
    <property type="entry name" value="HTH_MERR"/>
    <property type="match status" value="1"/>
</dbReference>
<evidence type="ECO:0000256" key="5">
    <source>
        <dbReference type="ARBA" id="ARBA00023163"/>
    </source>
</evidence>
<dbReference type="OrthoDB" id="9802944at2"/>
<reference evidence="7 8" key="1">
    <citation type="submission" date="2017-07" db="EMBL/GenBank/DDBJ databases">
        <title>Niveispirillum cyanobacteriorum sp. nov., isolated from cyanobacterial aggregates in a eutrophic lake.</title>
        <authorList>
            <person name="Cai H."/>
        </authorList>
    </citation>
    <scope>NUCLEOTIDE SEQUENCE [LARGE SCALE GENOMIC DNA]</scope>
    <source>
        <strain evidence="8">TH1-14</strain>
    </source>
</reference>
<evidence type="ECO:0000256" key="3">
    <source>
        <dbReference type="ARBA" id="ARBA00023015"/>
    </source>
</evidence>
<dbReference type="PANTHER" id="PTHR30204:SF94">
    <property type="entry name" value="HEAVY METAL-DEPENDENT TRANSCRIPTIONAL REGULATOR HI_0293-RELATED"/>
    <property type="match status" value="1"/>
</dbReference>
<dbReference type="EMBL" id="NOXU01000032">
    <property type="protein sequence ID" value="OYQ31793.1"/>
    <property type="molecule type" value="Genomic_DNA"/>
</dbReference>
<dbReference type="PROSITE" id="PS00552">
    <property type="entry name" value="HTH_MERR_1"/>
    <property type="match status" value="1"/>
</dbReference>
<evidence type="ECO:0000256" key="1">
    <source>
        <dbReference type="ARBA" id="ARBA00004496"/>
    </source>
</evidence>
<evidence type="ECO:0000256" key="2">
    <source>
        <dbReference type="ARBA" id="ARBA00022490"/>
    </source>
</evidence>
<dbReference type="NCBIfam" id="TIGR02044">
    <property type="entry name" value="CueR"/>
    <property type="match status" value="1"/>
</dbReference>
<sequence length="128" mass="14247">MNIGEAAAASGVSAKMIRHYESIGLIKPALRTIAGYRVYSDADIHALRFIRHARDLGFALEDIDALLRLWGDRARSSCEVKKLALDHIATLDRKITELQAMRKSLTDLADRCHGDERPHCPILEGLAQ</sequence>
<dbReference type="PROSITE" id="PS50937">
    <property type="entry name" value="HTH_MERR_2"/>
    <property type="match status" value="1"/>
</dbReference>
<protein>
    <submittedName>
        <fullName evidence="7">Cu(I)-responsive transcriptional regulator</fullName>
    </submittedName>
</protein>
<comment type="subcellular location">
    <subcellularLocation>
        <location evidence="1">Cytoplasm</location>
    </subcellularLocation>
</comment>
<dbReference type="CDD" id="cd01108">
    <property type="entry name" value="HTH_CueR"/>
    <property type="match status" value="1"/>
</dbReference>
<dbReference type="InterPro" id="IPR015358">
    <property type="entry name" value="Tscrpt_reg_MerR_DNA-bd"/>
</dbReference>
<dbReference type="Pfam" id="PF09278">
    <property type="entry name" value="MerR-DNA-bind"/>
    <property type="match status" value="1"/>
</dbReference>
<dbReference type="PRINTS" id="PR00040">
    <property type="entry name" value="HTHMERR"/>
</dbReference>
<keyword evidence="8" id="KW-1185">Reference proteome</keyword>
<evidence type="ECO:0000259" key="6">
    <source>
        <dbReference type="PROSITE" id="PS50937"/>
    </source>
</evidence>
<dbReference type="Gene3D" id="1.10.1660.10">
    <property type="match status" value="1"/>
</dbReference>
<dbReference type="GO" id="GO:0003677">
    <property type="term" value="F:DNA binding"/>
    <property type="evidence" value="ECO:0007669"/>
    <property type="project" value="UniProtKB-KW"/>
</dbReference>
<evidence type="ECO:0000313" key="7">
    <source>
        <dbReference type="EMBL" id="OYQ31793.1"/>
    </source>
</evidence>
<accession>A0A255YRF9</accession>
<comment type="caution">
    <text evidence="7">The sequence shown here is derived from an EMBL/GenBank/DDBJ whole genome shotgun (WGS) entry which is preliminary data.</text>
</comment>
<dbReference type="PANTHER" id="PTHR30204">
    <property type="entry name" value="REDOX-CYCLING DRUG-SENSING TRANSCRIPTIONAL ACTIVATOR SOXR"/>
    <property type="match status" value="1"/>
</dbReference>
<dbReference type="Pfam" id="PF00376">
    <property type="entry name" value="MerR"/>
    <property type="match status" value="1"/>
</dbReference>